<dbReference type="InterPro" id="IPR037185">
    <property type="entry name" value="EmrE-like"/>
</dbReference>
<reference evidence="7 8" key="1">
    <citation type="submission" date="2014-02" db="EMBL/GenBank/DDBJ databases">
        <authorList>
            <person name="Sibley D."/>
            <person name="Venepally P."/>
            <person name="Karamycheva S."/>
            <person name="Hadjithomas M."/>
            <person name="Khan A."/>
            <person name="Brunk B."/>
            <person name="Roos D."/>
            <person name="Caler E."/>
            <person name="Lorenzi H."/>
        </authorList>
    </citation>
    <scope>NUCLEOTIDE SEQUENCE [LARGE SCALE GENOMIC DNA]</scope>
    <source>
        <strain evidence="7 8">GAB2-2007-GAL-DOM2</strain>
    </source>
</reference>
<evidence type="ECO:0000256" key="2">
    <source>
        <dbReference type="ARBA" id="ARBA00022692"/>
    </source>
</evidence>
<feature type="transmembrane region" description="Helical" evidence="6">
    <location>
        <begin position="53"/>
        <end position="74"/>
    </location>
</feature>
<accession>A0A086K0C3</accession>
<evidence type="ECO:0000256" key="5">
    <source>
        <dbReference type="SAM" id="MobiDB-lite"/>
    </source>
</evidence>
<evidence type="ECO:0000256" key="6">
    <source>
        <dbReference type="SAM" id="Phobius"/>
    </source>
</evidence>
<dbReference type="Pfam" id="PF05653">
    <property type="entry name" value="Mg_trans_NIPA"/>
    <property type="match status" value="1"/>
</dbReference>
<evidence type="ECO:0000256" key="1">
    <source>
        <dbReference type="ARBA" id="ARBA00004141"/>
    </source>
</evidence>
<dbReference type="GO" id="GO:0016020">
    <property type="term" value="C:membrane"/>
    <property type="evidence" value="ECO:0007669"/>
    <property type="project" value="UniProtKB-SubCell"/>
</dbReference>
<dbReference type="SUPFAM" id="SSF103481">
    <property type="entry name" value="Multidrug resistance efflux transporter EmrE"/>
    <property type="match status" value="1"/>
</dbReference>
<feature type="transmembrane region" description="Helical" evidence="6">
    <location>
        <begin position="147"/>
        <end position="166"/>
    </location>
</feature>
<name>A0A086K0C3_TOXGO</name>
<evidence type="ECO:0000313" key="7">
    <source>
        <dbReference type="EMBL" id="KFG37841.1"/>
    </source>
</evidence>
<dbReference type="InterPro" id="IPR008521">
    <property type="entry name" value="Mg_trans_NIPA"/>
</dbReference>
<keyword evidence="3 6" id="KW-1133">Transmembrane helix</keyword>
<dbReference type="Proteomes" id="UP000028837">
    <property type="component" value="Unassembled WGS sequence"/>
</dbReference>
<keyword evidence="4 6" id="KW-0472">Membrane</keyword>
<dbReference type="PANTHER" id="PTHR12570:SF65">
    <property type="entry name" value="MAGNESIUM TRANSPORTER NIPA9-RELATED"/>
    <property type="match status" value="1"/>
</dbReference>
<dbReference type="VEuPathDB" id="ToxoDB:TGDOM2_203350"/>
<feature type="region of interest" description="Disordered" evidence="5">
    <location>
        <begin position="389"/>
        <end position="458"/>
    </location>
</feature>
<protein>
    <submittedName>
        <fullName evidence="7">Magnesium transporter NIPA</fullName>
    </submittedName>
</protein>
<evidence type="ECO:0000313" key="8">
    <source>
        <dbReference type="Proteomes" id="UP000028837"/>
    </source>
</evidence>
<feature type="transmembrane region" description="Helical" evidence="6">
    <location>
        <begin position="224"/>
        <end position="245"/>
    </location>
</feature>
<dbReference type="EMBL" id="AHZU02000978">
    <property type="protein sequence ID" value="KFG37841.1"/>
    <property type="molecule type" value="Genomic_DNA"/>
</dbReference>
<feature type="transmembrane region" description="Helical" evidence="6">
    <location>
        <begin position="252"/>
        <end position="274"/>
    </location>
</feature>
<dbReference type="AlphaFoldDB" id="A0A086K0C3"/>
<dbReference type="PANTHER" id="PTHR12570">
    <property type="match status" value="1"/>
</dbReference>
<evidence type="ECO:0000256" key="3">
    <source>
        <dbReference type="ARBA" id="ARBA00022989"/>
    </source>
</evidence>
<feature type="transmembrane region" description="Helical" evidence="6">
    <location>
        <begin position="12"/>
        <end position="32"/>
    </location>
</feature>
<dbReference type="GO" id="GO:0015095">
    <property type="term" value="F:magnesium ion transmembrane transporter activity"/>
    <property type="evidence" value="ECO:0007669"/>
    <property type="project" value="InterPro"/>
</dbReference>
<feature type="transmembrane region" description="Helical" evidence="6">
    <location>
        <begin position="280"/>
        <end position="303"/>
    </location>
</feature>
<feature type="compositionally biased region" description="Low complexity" evidence="5">
    <location>
        <begin position="405"/>
        <end position="421"/>
    </location>
</feature>
<gene>
    <name evidence="7" type="ORF">TGDOM2_203350</name>
</gene>
<feature type="transmembrane region" description="Helical" evidence="6">
    <location>
        <begin position="106"/>
        <end position="127"/>
    </location>
</feature>
<sequence length="458" mass="49384">MEDDGELSALWPAGVCVVFIGSWAGALGDTMVRRAYMEAGDDVSSSVMLKRPLFVFGMLLTIVLDPICTFVALLFAPSSIVTPFAGVHIFWAVLIAHFWLKEYMGYWEKCGSVGIVTGVMLMVVFSGKRAKIDSIDSFDSYVRSAGAVAYLVYSSILLIIILVLAFKWYPCSLGRSEFAVGRLATSVASGFLGGNANIATKFFTIIVMDLCTGNTAIFSNWRTYVVALGASTVGLGQLFFLNVALRRYEAVYVVPTINSSLVTQGTIGAILLLHETPGNWIAFGCGLVMCVGGIVVLTAMHTVQASRVEQKTSGRQTAQLDSGVEGWGTAKSGVSSAARSLKSFRTLKRSLTRSATAVAEMSVILNSQAIYSMYTLQEKHPLEDFAEDECDVDSPSLPRRRVFPAAHRSTGRTSSASSRKSSPARRSTRGLSSAERPKSFHVRIPGLACVETPPGQEP</sequence>
<keyword evidence="2 6" id="KW-0812">Transmembrane</keyword>
<comment type="subcellular location">
    <subcellularLocation>
        <location evidence="1">Membrane</location>
        <topology evidence="1">Multi-pass membrane protein</topology>
    </subcellularLocation>
</comment>
<organism evidence="7 8">
    <name type="scientific">Toxoplasma gondii GAB2-2007-GAL-DOM2</name>
    <dbReference type="NCBI Taxonomy" id="1130820"/>
    <lineage>
        <taxon>Eukaryota</taxon>
        <taxon>Sar</taxon>
        <taxon>Alveolata</taxon>
        <taxon>Apicomplexa</taxon>
        <taxon>Conoidasida</taxon>
        <taxon>Coccidia</taxon>
        <taxon>Eucoccidiorida</taxon>
        <taxon>Eimeriorina</taxon>
        <taxon>Sarcocystidae</taxon>
        <taxon>Toxoplasma</taxon>
    </lineage>
</organism>
<proteinExistence type="predicted"/>
<feature type="transmembrane region" description="Helical" evidence="6">
    <location>
        <begin position="80"/>
        <end position="99"/>
    </location>
</feature>
<evidence type="ECO:0000256" key="4">
    <source>
        <dbReference type="ARBA" id="ARBA00023136"/>
    </source>
</evidence>
<dbReference type="OrthoDB" id="330388at2759"/>
<comment type="caution">
    <text evidence="7">The sequence shown here is derived from an EMBL/GenBank/DDBJ whole genome shotgun (WGS) entry which is preliminary data.</text>
</comment>